<keyword evidence="3" id="KW-1185">Reference proteome</keyword>
<dbReference type="AlphaFoldDB" id="A0A9Q8WCD8"/>
<keyword evidence="1" id="KW-0732">Signal</keyword>
<feature type="signal peptide" evidence="1">
    <location>
        <begin position="1"/>
        <end position="20"/>
    </location>
</feature>
<evidence type="ECO:0008006" key="4">
    <source>
        <dbReference type="Google" id="ProtNLM"/>
    </source>
</evidence>
<organism evidence="2 3">
    <name type="scientific">Colletotrichum lupini</name>
    <dbReference type="NCBI Taxonomy" id="145971"/>
    <lineage>
        <taxon>Eukaryota</taxon>
        <taxon>Fungi</taxon>
        <taxon>Dikarya</taxon>
        <taxon>Ascomycota</taxon>
        <taxon>Pezizomycotina</taxon>
        <taxon>Sordariomycetes</taxon>
        <taxon>Hypocreomycetidae</taxon>
        <taxon>Glomerellales</taxon>
        <taxon>Glomerellaceae</taxon>
        <taxon>Colletotrichum</taxon>
        <taxon>Colletotrichum acutatum species complex</taxon>
    </lineage>
</organism>
<dbReference type="Proteomes" id="UP000830671">
    <property type="component" value="Chromosome 2"/>
</dbReference>
<dbReference type="EMBL" id="CP019474">
    <property type="protein sequence ID" value="UQC77617.1"/>
    <property type="molecule type" value="Genomic_DNA"/>
</dbReference>
<proteinExistence type="predicted"/>
<protein>
    <recommendedName>
        <fullName evidence="4">Secreted protein</fullName>
    </recommendedName>
</protein>
<reference evidence="2" key="1">
    <citation type="journal article" date="2021" name="Mol. Plant Microbe Interact.">
        <title>Complete Genome Sequence of the Plant-Pathogenic Fungus Colletotrichum lupini.</title>
        <authorList>
            <person name="Baroncelli R."/>
            <person name="Pensec F."/>
            <person name="Da Lio D."/>
            <person name="Boufleur T."/>
            <person name="Vicente I."/>
            <person name="Sarrocco S."/>
            <person name="Picot A."/>
            <person name="Baraldi E."/>
            <person name="Sukno S."/>
            <person name="Thon M."/>
            <person name="Le Floch G."/>
        </authorList>
    </citation>
    <scope>NUCLEOTIDE SEQUENCE</scope>
    <source>
        <strain evidence="2">IMI 504893</strain>
    </source>
</reference>
<evidence type="ECO:0000313" key="2">
    <source>
        <dbReference type="EMBL" id="UQC77617.1"/>
    </source>
</evidence>
<feature type="non-terminal residue" evidence="2">
    <location>
        <position position="1"/>
    </location>
</feature>
<gene>
    <name evidence="2" type="ORF">CLUP02_03086</name>
</gene>
<evidence type="ECO:0000256" key="1">
    <source>
        <dbReference type="SAM" id="SignalP"/>
    </source>
</evidence>
<evidence type="ECO:0000313" key="3">
    <source>
        <dbReference type="Proteomes" id="UP000830671"/>
    </source>
</evidence>
<dbReference type="GeneID" id="73337123"/>
<feature type="chain" id="PRO_5040483848" description="Secreted protein" evidence="1">
    <location>
        <begin position="21"/>
        <end position="106"/>
    </location>
</feature>
<sequence>LSFLVCLSLTFSACLPACLPASPSSATVAFLLFPKTESCSAHCVGIRTSTCCGPHHEHEILLFFTRRSLVAPGADASSKNERSLIFCIKSFDQAGRQAILREQLKK</sequence>
<name>A0A9Q8WCD8_9PEZI</name>
<accession>A0A9Q8WCD8</accession>
<dbReference type="KEGG" id="clup:CLUP02_03086"/>
<dbReference type="RefSeq" id="XP_049139256.1">
    <property type="nucleotide sequence ID" value="XM_049282113.1"/>
</dbReference>